<feature type="repeat" description="TPR" evidence="1">
    <location>
        <begin position="143"/>
        <end position="176"/>
    </location>
</feature>
<gene>
    <name evidence="3" type="ORF">ATY35_15280</name>
</gene>
<protein>
    <submittedName>
        <fullName evidence="3">Ferrichrome ABC transporter substrate-binding protein</fullName>
    </submittedName>
</protein>
<evidence type="ECO:0000256" key="2">
    <source>
        <dbReference type="SAM" id="SignalP"/>
    </source>
</evidence>
<dbReference type="SUPFAM" id="SSF48452">
    <property type="entry name" value="TPR-like"/>
    <property type="match status" value="2"/>
</dbReference>
<proteinExistence type="predicted"/>
<organism evidence="3 4">
    <name type="scientific">Vibrio cidicii</name>
    <dbReference type="NCBI Taxonomy" id="1763883"/>
    <lineage>
        <taxon>Bacteria</taxon>
        <taxon>Pseudomonadati</taxon>
        <taxon>Pseudomonadota</taxon>
        <taxon>Gammaproteobacteria</taxon>
        <taxon>Vibrionales</taxon>
        <taxon>Vibrionaceae</taxon>
        <taxon>Vibrio</taxon>
    </lineage>
</organism>
<feature type="signal peptide" evidence="2">
    <location>
        <begin position="1"/>
        <end position="24"/>
    </location>
</feature>
<feature type="chain" id="PRO_5047326547" evidence="2">
    <location>
        <begin position="25"/>
        <end position="396"/>
    </location>
</feature>
<dbReference type="PROSITE" id="PS50005">
    <property type="entry name" value="TPR"/>
    <property type="match status" value="1"/>
</dbReference>
<dbReference type="Gene3D" id="1.25.40.10">
    <property type="entry name" value="Tetratricopeptide repeat domain"/>
    <property type="match status" value="3"/>
</dbReference>
<reference evidence="3 4" key="1">
    <citation type="submission" date="2015-12" db="EMBL/GenBank/DDBJ databases">
        <authorList>
            <person name="Tarr C.L."/>
            <person name="Gladney L.M."/>
        </authorList>
    </citation>
    <scope>NUCLEOTIDE SEQUENCE [LARGE SCALE GENOMIC DNA]</scope>
    <source>
        <strain evidence="3 4">1048-83</strain>
    </source>
</reference>
<keyword evidence="2" id="KW-0732">Signal</keyword>
<evidence type="ECO:0000313" key="4">
    <source>
        <dbReference type="Proteomes" id="UP000075609"/>
    </source>
</evidence>
<keyword evidence="4" id="KW-1185">Reference proteome</keyword>
<dbReference type="InterPro" id="IPR011990">
    <property type="entry name" value="TPR-like_helical_dom_sf"/>
</dbReference>
<dbReference type="EMBL" id="LOBP01000143">
    <property type="protein sequence ID" value="KYN86027.1"/>
    <property type="molecule type" value="Genomic_DNA"/>
</dbReference>
<keyword evidence="1" id="KW-0802">TPR repeat</keyword>
<dbReference type="InterPro" id="IPR019734">
    <property type="entry name" value="TPR_rpt"/>
</dbReference>
<evidence type="ECO:0000256" key="1">
    <source>
        <dbReference type="PROSITE-ProRule" id="PRU00339"/>
    </source>
</evidence>
<comment type="caution">
    <text evidence="3">The sequence shown here is derived from an EMBL/GenBank/DDBJ whole genome shotgun (WGS) entry which is preliminary data.</text>
</comment>
<evidence type="ECO:0000313" key="3">
    <source>
        <dbReference type="EMBL" id="KYN86027.1"/>
    </source>
</evidence>
<dbReference type="SMART" id="SM00028">
    <property type="entry name" value="TPR"/>
    <property type="match status" value="3"/>
</dbReference>
<accession>A0ABR5W4C0</accession>
<dbReference type="Proteomes" id="UP000075609">
    <property type="component" value="Unassembled WGS sequence"/>
</dbReference>
<name>A0ABR5W4C0_9VIBR</name>
<sequence length="396" mass="45132">MKMKKTTITLLISCLLLTKVSAAAANSDISPYALRYMQQAQTLSAKEQNQQAIEHLLTAEVSRPGDVAAISRMLGILYWQSEQAEHSVIALEKALNAQGLADDEQWRTRRMLSSIYLTLGQFRQALPHLELLTQSIPEGENAAEVWLHLAQAHYSLEQWRETLLALEKQRKLDPKPSVAVLSISLGAHAQLEQWSQVVDNAKQLIALQPEKKIWWMQAYSGYLNLRQQKAALDILTLAQLKGIALLDSERKSLAYLYASQGIYEKAAVTLSQLEQADSDLELIRLQAQYWQAAKEWQKSLHFWHKAAEIESKYHWEVAVLQNQLQKYQQVIASLDQMENQQRFYDAQLLKVNALYRLNRLEAALALAKKADAIKSSTQTQSWVRFLSHKKSETPEV</sequence>